<dbReference type="InterPro" id="IPR009492">
    <property type="entry name" value="TniQ"/>
</dbReference>
<evidence type="ECO:0000259" key="1">
    <source>
        <dbReference type="Pfam" id="PF06527"/>
    </source>
</evidence>
<proteinExistence type="predicted"/>
<gene>
    <name evidence="2" type="ORF">AWB76_07741</name>
</gene>
<organism evidence="2 3">
    <name type="scientific">Caballeronia temeraria</name>
    <dbReference type="NCBI Taxonomy" id="1777137"/>
    <lineage>
        <taxon>Bacteria</taxon>
        <taxon>Pseudomonadati</taxon>
        <taxon>Pseudomonadota</taxon>
        <taxon>Betaproteobacteria</taxon>
        <taxon>Burkholderiales</taxon>
        <taxon>Burkholderiaceae</taxon>
        <taxon>Caballeronia</taxon>
    </lineage>
</organism>
<evidence type="ECO:0000313" key="2">
    <source>
        <dbReference type="EMBL" id="SAK99558.1"/>
    </source>
</evidence>
<name>A0A158DYA2_9BURK</name>
<evidence type="ECO:0000313" key="3">
    <source>
        <dbReference type="Proteomes" id="UP000054624"/>
    </source>
</evidence>
<protein>
    <recommendedName>
        <fullName evidence="1">TniQ domain-containing protein</fullName>
    </recommendedName>
</protein>
<dbReference type="Proteomes" id="UP000054624">
    <property type="component" value="Unassembled WGS sequence"/>
</dbReference>
<dbReference type="STRING" id="1777137.AWB76_07741"/>
<feature type="domain" description="TniQ" evidence="1">
    <location>
        <begin position="70"/>
        <end position="165"/>
    </location>
</feature>
<dbReference type="Pfam" id="PF06527">
    <property type="entry name" value="TniQ"/>
    <property type="match status" value="1"/>
</dbReference>
<sequence length="397" mass="44988">MTRLEQSLLYVNRIVDDEDITGYVLSQLQIRSDWSPQTATGPISAGGMRLSWFHPSDLSSLRSAFGVVLPSTAQVIDKHTRFPIYAPFLSEDERAQLFEHYANSGRLSAFELNRLVGANAATFRGRLAVCPQCMDEDRRALGYTYWRRLHLMPGIQVCARHHRVLMTYCNLCEPEYRGARAVWAPHQRCICGGSLRPLGRLDRHSETIAVRFAKMSEDLMLARAPKTLDASSVRIAAERYCLTYGTSGRALYKTLRGSLEHALGEQVLVQAGLNETALKKLCNPKGALEITRNPAQNVLLVLGLFGGWDGFEQALSTTRSRVAERRLSPPTTRRFPSTDLILLKRRLLAMPEKDFRKIRGKHRAWLEAEIVKNPRLRRSQLPKLPGGYAAYQFFWLF</sequence>
<keyword evidence="3" id="KW-1185">Reference proteome</keyword>
<accession>A0A158DYA2</accession>
<reference evidence="3" key="1">
    <citation type="submission" date="2016-01" db="EMBL/GenBank/DDBJ databases">
        <authorList>
            <person name="Peeters Charlotte."/>
        </authorList>
    </citation>
    <scope>NUCLEOTIDE SEQUENCE [LARGE SCALE GENOMIC DNA]</scope>
</reference>
<dbReference type="EMBL" id="FCOI02000069">
    <property type="protein sequence ID" value="SAK99558.1"/>
    <property type="molecule type" value="Genomic_DNA"/>
</dbReference>
<dbReference type="AlphaFoldDB" id="A0A158DYA2"/>